<evidence type="ECO:0000256" key="8">
    <source>
        <dbReference type="ARBA" id="ARBA00023319"/>
    </source>
</evidence>
<keyword evidence="7" id="KW-0472">Membrane</keyword>
<feature type="region of interest" description="Disordered" evidence="9">
    <location>
        <begin position="178"/>
        <end position="240"/>
    </location>
</feature>
<dbReference type="Gene3D" id="2.60.40.10">
    <property type="entry name" value="Immunoglobulins"/>
    <property type="match status" value="1"/>
</dbReference>
<feature type="signal peptide" evidence="10">
    <location>
        <begin position="1"/>
        <end position="20"/>
    </location>
</feature>
<keyword evidence="13" id="KW-1185">Reference proteome</keyword>
<dbReference type="InterPro" id="IPR050150">
    <property type="entry name" value="IgV_Light_Chain"/>
</dbReference>
<dbReference type="PANTHER" id="PTHR23267">
    <property type="entry name" value="IMMUNOGLOBULIN LIGHT CHAIN"/>
    <property type="match status" value="1"/>
</dbReference>
<dbReference type="GO" id="GO:0005576">
    <property type="term" value="C:extracellular region"/>
    <property type="evidence" value="ECO:0007669"/>
    <property type="project" value="UniProtKB-SubCell"/>
</dbReference>
<evidence type="ECO:0000256" key="4">
    <source>
        <dbReference type="ARBA" id="ARBA00022525"/>
    </source>
</evidence>
<dbReference type="SUPFAM" id="SSF48726">
    <property type="entry name" value="Immunoglobulin"/>
    <property type="match status" value="1"/>
</dbReference>
<dbReference type="InterPro" id="IPR013783">
    <property type="entry name" value="Ig-like_fold"/>
</dbReference>
<evidence type="ECO:0000256" key="2">
    <source>
        <dbReference type="ARBA" id="ARBA00004613"/>
    </source>
</evidence>
<evidence type="ECO:0000256" key="6">
    <source>
        <dbReference type="ARBA" id="ARBA00022859"/>
    </source>
</evidence>
<evidence type="ECO:0000313" key="13">
    <source>
        <dbReference type="Proteomes" id="UP000694414"/>
    </source>
</evidence>
<dbReference type="PROSITE" id="PS50835">
    <property type="entry name" value="IG_LIKE"/>
    <property type="match status" value="1"/>
</dbReference>
<proteinExistence type="predicted"/>
<reference evidence="12" key="2">
    <citation type="submission" date="2025-09" db="UniProtKB">
        <authorList>
            <consortium name="Ensembl"/>
        </authorList>
    </citation>
    <scope>IDENTIFICATION</scope>
</reference>
<feature type="chain" id="PRO_5034444814" description="Ig-like domain-containing protein" evidence="10">
    <location>
        <begin position="21"/>
        <end position="240"/>
    </location>
</feature>
<dbReference type="SMART" id="SM00409">
    <property type="entry name" value="IG"/>
    <property type="match status" value="1"/>
</dbReference>
<dbReference type="Proteomes" id="UP000694414">
    <property type="component" value="Unplaced"/>
</dbReference>
<dbReference type="AlphaFoldDB" id="A0A8C9DRY6"/>
<keyword evidence="3" id="KW-1003">Cell membrane</keyword>
<evidence type="ECO:0000256" key="3">
    <source>
        <dbReference type="ARBA" id="ARBA00022475"/>
    </source>
</evidence>
<protein>
    <recommendedName>
        <fullName evidence="11">Ig-like domain-containing protein</fullName>
    </recommendedName>
</protein>
<accession>A0A8C9DRY6</accession>
<dbReference type="FunFam" id="2.60.40.10:FF:000620">
    <property type="entry name" value="Immunoglobulin lambda locus"/>
    <property type="match status" value="1"/>
</dbReference>
<keyword evidence="6" id="KW-0391">Immunity</keyword>
<sequence length="240" mass="25670">MAWTPLLLGLLAHCTGPVASYELTQPPSVSVALGQTAGITCGGKDIGRRSVHWYQHKPGQAPVLLIDGDFIQPSGVPERFSDSKSGNTATLTINRAQAGDEAHYYCQVWDSSTAHSHTGRWGVRHKPVPAAWLRAPHLPPACHAEQDTASCLLWAFTLVPSRRMHTISFLDMTGLEKDSSCVPGKQSRQGHSASAHGSSPAPVPTLSPRCEAPSTARAMVSEHVGDGQKPFPRQATGTQD</sequence>
<keyword evidence="8" id="KW-0393">Immunoglobulin domain</keyword>
<dbReference type="Pfam" id="PF07686">
    <property type="entry name" value="V-set"/>
    <property type="match status" value="1"/>
</dbReference>
<dbReference type="GO" id="GO:0005886">
    <property type="term" value="C:plasma membrane"/>
    <property type="evidence" value="ECO:0007669"/>
    <property type="project" value="UniProtKB-SubCell"/>
</dbReference>
<evidence type="ECO:0000256" key="5">
    <source>
        <dbReference type="ARBA" id="ARBA00022729"/>
    </source>
</evidence>
<dbReference type="GO" id="GO:0002376">
    <property type="term" value="P:immune system process"/>
    <property type="evidence" value="ECO:0007669"/>
    <property type="project" value="UniProtKB-KW"/>
</dbReference>
<reference evidence="12" key="1">
    <citation type="submission" date="2025-08" db="UniProtKB">
        <authorList>
            <consortium name="Ensembl"/>
        </authorList>
    </citation>
    <scope>IDENTIFICATION</scope>
</reference>
<evidence type="ECO:0000256" key="10">
    <source>
        <dbReference type="SAM" id="SignalP"/>
    </source>
</evidence>
<dbReference type="InterPro" id="IPR003599">
    <property type="entry name" value="Ig_sub"/>
</dbReference>
<keyword evidence="5 10" id="KW-0732">Signal</keyword>
<evidence type="ECO:0000256" key="7">
    <source>
        <dbReference type="ARBA" id="ARBA00023136"/>
    </source>
</evidence>
<evidence type="ECO:0000256" key="1">
    <source>
        <dbReference type="ARBA" id="ARBA00004236"/>
    </source>
</evidence>
<keyword evidence="4" id="KW-0964">Secreted</keyword>
<dbReference type="InterPro" id="IPR036179">
    <property type="entry name" value="Ig-like_dom_sf"/>
</dbReference>
<feature type="compositionally biased region" description="Low complexity" evidence="9">
    <location>
        <begin position="190"/>
        <end position="200"/>
    </location>
</feature>
<dbReference type="InterPro" id="IPR007110">
    <property type="entry name" value="Ig-like_dom"/>
</dbReference>
<evidence type="ECO:0000259" key="11">
    <source>
        <dbReference type="PROSITE" id="PS50835"/>
    </source>
</evidence>
<feature type="domain" description="Ig-like" evidence="11">
    <location>
        <begin position="17"/>
        <end position="108"/>
    </location>
</feature>
<dbReference type="GeneTree" id="ENSGT00940000162558"/>
<organism evidence="12 13">
    <name type="scientific">Prolemur simus</name>
    <name type="common">Greater bamboo lemur</name>
    <name type="synonym">Hapalemur simus</name>
    <dbReference type="NCBI Taxonomy" id="1328070"/>
    <lineage>
        <taxon>Eukaryota</taxon>
        <taxon>Metazoa</taxon>
        <taxon>Chordata</taxon>
        <taxon>Craniata</taxon>
        <taxon>Vertebrata</taxon>
        <taxon>Euteleostomi</taxon>
        <taxon>Mammalia</taxon>
        <taxon>Eutheria</taxon>
        <taxon>Euarchontoglires</taxon>
        <taxon>Primates</taxon>
        <taxon>Strepsirrhini</taxon>
        <taxon>Lemuriformes</taxon>
        <taxon>Lemuridae</taxon>
        <taxon>Prolemur</taxon>
    </lineage>
</organism>
<dbReference type="Ensembl" id="ENSPSMT00000034836.1">
    <property type="protein sequence ID" value="ENSPSMP00000030198.1"/>
    <property type="gene ID" value="ENSPSMG00000020947.1"/>
</dbReference>
<comment type="subcellular location">
    <subcellularLocation>
        <location evidence="1">Cell membrane</location>
    </subcellularLocation>
    <subcellularLocation>
        <location evidence="2">Secreted</location>
    </subcellularLocation>
</comment>
<dbReference type="SMART" id="SM00406">
    <property type="entry name" value="IGv"/>
    <property type="match status" value="1"/>
</dbReference>
<name>A0A8C9DRY6_PROSS</name>
<evidence type="ECO:0000256" key="9">
    <source>
        <dbReference type="SAM" id="MobiDB-lite"/>
    </source>
</evidence>
<dbReference type="InterPro" id="IPR013106">
    <property type="entry name" value="Ig_V-set"/>
</dbReference>
<evidence type="ECO:0000313" key="12">
    <source>
        <dbReference type="Ensembl" id="ENSPSMP00000030198.1"/>
    </source>
</evidence>